<keyword evidence="3 7" id="KW-0602">Photosynthesis</keyword>
<feature type="binding site" description="axial binding residue" evidence="6">
    <location>
        <position position="230"/>
    </location>
    <ligand>
        <name>chlorophyll b</name>
        <dbReference type="ChEBI" id="CHEBI:61721"/>
        <label>1</label>
    </ligand>
    <ligandPart>
        <name>Mg</name>
        <dbReference type="ChEBI" id="CHEBI:25107"/>
    </ligandPart>
</feature>
<reference evidence="8 9" key="1">
    <citation type="journal article" date="2024" name="Nat. Commun.">
        <title>Phylogenomics reveals the evolutionary origins of lichenization in chlorophyte algae.</title>
        <authorList>
            <person name="Puginier C."/>
            <person name="Libourel C."/>
            <person name="Otte J."/>
            <person name="Skaloud P."/>
            <person name="Haon M."/>
            <person name="Grisel S."/>
            <person name="Petersen M."/>
            <person name="Berrin J.G."/>
            <person name="Delaux P.M."/>
            <person name="Dal Grande F."/>
            <person name="Keller J."/>
        </authorList>
    </citation>
    <scope>NUCLEOTIDE SEQUENCE [LARGE SCALE GENOMIC DNA]</scope>
    <source>
        <strain evidence="8 9">SAG 2043</strain>
    </source>
</reference>
<dbReference type="Pfam" id="PF00504">
    <property type="entry name" value="Chloroa_b-bind"/>
    <property type="match status" value="1"/>
</dbReference>
<feature type="binding site" description="axial binding residue" evidence="6">
    <location>
        <position position="271"/>
    </location>
    <ligand>
        <name>chlorophyll b</name>
        <dbReference type="ChEBI" id="CHEBI:61721"/>
        <label>1</label>
    </ligand>
    <ligandPart>
        <name>Mg</name>
        <dbReference type="ChEBI" id="CHEBI:25107"/>
    </ligandPart>
</feature>
<evidence type="ECO:0000313" key="8">
    <source>
        <dbReference type="EMBL" id="KAK9811266.1"/>
    </source>
</evidence>
<comment type="similarity">
    <text evidence="7">Belongs to the light-harvesting chlorophyll a/b-binding (LHC) protein family.</text>
</comment>
<dbReference type="GO" id="GO:0016168">
    <property type="term" value="F:chlorophyll binding"/>
    <property type="evidence" value="ECO:0007669"/>
    <property type="project" value="UniProtKB-KW"/>
</dbReference>
<evidence type="ECO:0000313" key="9">
    <source>
        <dbReference type="Proteomes" id="UP001489004"/>
    </source>
</evidence>
<proteinExistence type="inferred from homology"/>
<accession>A0AAW1PPE5</accession>
<dbReference type="PANTHER" id="PTHR21649">
    <property type="entry name" value="CHLOROPHYLL A/B BINDING PROTEIN"/>
    <property type="match status" value="1"/>
</dbReference>
<keyword evidence="4 7" id="KW-0934">Plastid</keyword>
<dbReference type="GO" id="GO:0009765">
    <property type="term" value="P:photosynthesis, light harvesting"/>
    <property type="evidence" value="ECO:0007669"/>
    <property type="project" value="InterPro"/>
</dbReference>
<dbReference type="GO" id="GO:0009522">
    <property type="term" value="C:photosystem I"/>
    <property type="evidence" value="ECO:0007669"/>
    <property type="project" value="UniProtKB-KW"/>
</dbReference>
<dbReference type="AlphaFoldDB" id="A0AAW1PPE5"/>
<keyword evidence="1 6" id="KW-0148">Chlorophyll</keyword>
<feature type="binding site" evidence="6">
    <location>
        <position position="228"/>
    </location>
    <ligand>
        <name>chlorophyll a</name>
        <dbReference type="ChEBI" id="CHEBI:58416"/>
        <label>1</label>
    </ligand>
</feature>
<protein>
    <recommendedName>
        <fullName evidence="7">Chlorophyll a-b binding protein, chloroplastic</fullName>
    </recommendedName>
</protein>
<sequence length="374" mass="40527">MLFYVLAGLPWQVYLQLAKPQLLVRGCSVDRWHRSHCLNPVEVAMAGSMTMKKTFLGASAKLGRSNGTKTQALFKPGAGRSATKELKKAAAPLRGAGTKQIKKAAPAIKKVAAPAQKAAKKVPVAPTRGTRRSGKFQGDELWLPNTQRPVWLDGSLPGDRGFDPLGLARPAEYLQVDLDKLDQNAAVNKAGQIVGKFAAKNKGVSRDALQPYDEVFGLERFRETELIHGRWAMLAALGVIVAEASTGVSWADAGKVELDGARYLGFNLPFSITQLVWIEALLVGGAEIYRNTELNLEKRIYPGGYFDPLGLTSTSDERTFRLKTAEIKHGRLAMVAFLGFAVQAFTTGQGALGSLAKFANTFAPELVQDIENAF</sequence>
<name>A0AAW1PPE5_9CHLO</name>
<evidence type="ECO:0000256" key="7">
    <source>
        <dbReference type="RuleBase" id="RU363080"/>
    </source>
</evidence>
<feature type="binding site" description="axial binding residue" evidence="6">
    <location>
        <position position="296"/>
    </location>
    <ligand>
        <name>chlorophyll b</name>
        <dbReference type="ChEBI" id="CHEBI:61721"/>
        <label>1</label>
    </ligand>
    <ligandPart>
        <name>Mg</name>
        <dbReference type="ChEBI" id="CHEBI:25107"/>
    </ligandPart>
</feature>
<dbReference type="InterPro" id="IPR022796">
    <property type="entry name" value="Chloroa_b-bind"/>
</dbReference>
<feature type="binding site" evidence="6">
    <location>
        <position position="326"/>
    </location>
    <ligand>
        <name>chlorophyll a</name>
        <dbReference type="ChEBI" id="CHEBI:58416"/>
        <label>1</label>
    </ligand>
</feature>
<evidence type="ECO:0000256" key="5">
    <source>
        <dbReference type="ARBA" id="ARBA00022991"/>
    </source>
</evidence>
<feature type="binding site" evidence="6">
    <location>
        <position position="264"/>
    </location>
    <ligand>
        <name>chlorophyll a</name>
        <dbReference type="ChEBI" id="CHEBI:58416"/>
        <label>1</label>
    </ligand>
</feature>
<keyword evidence="5 7" id="KW-0157">Chromophore</keyword>
<comment type="caution">
    <text evidence="8">The sequence shown here is derived from an EMBL/GenBank/DDBJ whole genome shotgun (WGS) entry which is preliminary data.</text>
</comment>
<keyword evidence="9" id="KW-1185">Reference proteome</keyword>
<evidence type="ECO:0000256" key="6">
    <source>
        <dbReference type="PIRSR" id="PIRSR601344-1"/>
    </source>
</evidence>
<comment type="function">
    <text evidence="7">The light-harvesting complex (LHC) functions as a light receptor, it captures and delivers excitation energy to photosystems with which it is closely associated.</text>
</comment>
<dbReference type="SUPFAM" id="SSF103511">
    <property type="entry name" value="Chlorophyll a-b binding protein"/>
    <property type="match status" value="1"/>
</dbReference>
<dbReference type="InterPro" id="IPR001344">
    <property type="entry name" value="Chloro_AB-bd_pln"/>
</dbReference>
<keyword evidence="7" id="KW-0604">Photosystem II</keyword>
<feature type="binding site" description="axial binding residue" evidence="6">
    <location>
        <position position="287"/>
    </location>
    <ligand>
        <name>chlorophyll b</name>
        <dbReference type="ChEBI" id="CHEBI:61721"/>
        <label>1</label>
    </ligand>
    <ligandPart>
        <name>Mg</name>
        <dbReference type="ChEBI" id="CHEBI:25107"/>
    </ligandPart>
</feature>
<feature type="binding site" evidence="6">
    <location>
        <position position="343"/>
    </location>
    <ligand>
        <name>chlorophyll a</name>
        <dbReference type="ChEBI" id="CHEBI:58416"/>
        <label>1</label>
    </ligand>
</feature>
<dbReference type="EMBL" id="JALJOR010000009">
    <property type="protein sequence ID" value="KAK9811266.1"/>
    <property type="molecule type" value="Genomic_DNA"/>
</dbReference>
<keyword evidence="7" id="KW-0603">Photosystem I</keyword>
<dbReference type="Proteomes" id="UP001489004">
    <property type="component" value="Unassembled WGS sequence"/>
</dbReference>
<keyword evidence="2 7" id="KW-0150">Chloroplast</keyword>
<evidence type="ECO:0000256" key="3">
    <source>
        <dbReference type="ARBA" id="ARBA00022531"/>
    </source>
</evidence>
<evidence type="ECO:0000256" key="1">
    <source>
        <dbReference type="ARBA" id="ARBA00022494"/>
    </source>
</evidence>
<keyword evidence="7" id="KW-0793">Thylakoid</keyword>
<comment type="subcellular location">
    <subcellularLocation>
        <location evidence="7">Plastid</location>
        <location evidence="7">Chloroplast thylakoid membrane</location>
    </subcellularLocation>
</comment>
<evidence type="ECO:0000256" key="4">
    <source>
        <dbReference type="ARBA" id="ARBA00022640"/>
    </source>
</evidence>
<dbReference type="GO" id="GO:0009523">
    <property type="term" value="C:photosystem II"/>
    <property type="evidence" value="ECO:0007669"/>
    <property type="project" value="UniProtKB-KW"/>
</dbReference>
<dbReference type="Gene3D" id="1.10.3460.10">
    <property type="entry name" value="Chlorophyll a/b binding protein domain"/>
    <property type="match status" value="1"/>
</dbReference>
<organism evidence="8 9">
    <name type="scientific">[Myrmecia] bisecta</name>
    <dbReference type="NCBI Taxonomy" id="41462"/>
    <lineage>
        <taxon>Eukaryota</taxon>
        <taxon>Viridiplantae</taxon>
        <taxon>Chlorophyta</taxon>
        <taxon>core chlorophytes</taxon>
        <taxon>Trebouxiophyceae</taxon>
        <taxon>Trebouxiales</taxon>
        <taxon>Trebouxiaceae</taxon>
        <taxon>Myrmecia</taxon>
    </lineage>
</organism>
<dbReference type="GO" id="GO:0009535">
    <property type="term" value="C:chloroplast thylakoid membrane"/>
    <property type="evidence" value="ECO:0007669"/>
    <property type="project" value="UniProtKB-SubCell"/>
</dbReference>
<evidence type="ECO:0000256" key="2">
    <source>
        <dbReference type="ARBA" id="ARBA00022528"/>
    </source>
</evidence>
<feature type="binding site" evidence="6">
    <location>
        <position position="225"/>
    </location>
    <ligand>
        <name>chlorophyll a</name>
        <dbReference type="ChEBI" id="CHEBI:58416"/>
        <label>1</label>
    </ligand>
</feature>
<feature type="binding site" evidence="6">
    <location>
        <position position="331"/>
    </location>
    <ligand>
        <name>chlorophyll a</name>
        <dbReference type="ChEBI" id="CHEBI:58416"/>
        <label>1</label>
    </ligand>
</feature>
<gene>
    <name evidence="8" type="ORF">WJX72_000882</name>
</gene>